<dbReference type="Proteomes" id="UP001365846">
    <property type="component" value="Unassembled WGS sequence"/>
</dbReference>
<dbReference type="InterPro" id="IPR013727">
    <property type="entry name" value="2CSK_N"/>
</dbReference>
<dbReference type="Pfam" id="PF08521">
    <property type="entry name" value="2CSK_N"/>
    <property type="match status" value="1"/>
</dbReference>
<protein>
    <recommendedName>
        <fullName evidence="3">histidine kinase</fullName>
        <ecNumber evidence="3">2.7.13.3</ecNumber>
    </recommendedName>
</protein>
<evidence type="ECO:0000256" key="7">
    <source>
        <dbReference type="ARBA" id="ARBA00022777"/>
    </source>
</evidence>
<keyword evidence="5" id="KW-0808">Transferase</keyword>
<dbReference type="SMART" id="SM00304">
    <property type="entry name" value="HAMP"/>
    <property type="match status" value="1"/>
</dbReference>
<dbReference type="InterPro" id="IPR036890">
    <property type="entry name" value="HATPase_C_sf"/>
</dbReference>
<feature type="domain" description="Histidine kinase" evidence="12">
    <location>
        <begin position="247"/>
        <end position="456"/>
    </location>
</feature>
<dbReference type="InterPro" id="IPR003660">
    <property type="entry name" value="HAMP_dom"/>
</dbReference>
<evidence type="ECO:0000256" key="8">
    <source>
        <dbReference type="ARBA" id="ARBA00022989"/>
    </source>
</evidence>
<evidence type="ECO:0000256" key="9">
    <source>
        <dbReference type="ARBA" id="ARBA00023012"/>
    </source>
</evidence>
<dbReference type="InterPro" id="IPR003594">
    <property type="entry name" value="HATPase_dom"/>
</dbReference>
<dbReference type="InterPro" id="IPR036097">
    <property type="entry name" value="HisK_dim/P_sf"/>
</dbReference>
<evidence type="ECO:0000256" key="4">
    <source>
        <dbReference type="ARBA" id="ARBA00022553"/>
    </source>
</evidence>
<evidence type="ECO:0000256" key="2">
    <source>
        <dbReference type="ARBA" id="ARBA00004370"/>
    </source>
</evidence>
<dbReference type="EMBL" id="JBBKZU010000005">
    <property type="protein sequence ID" value="MEJ8812148.1"/>
    <property type="molecule type" value="Genomic_DNA"/>
</dbReference>
<dbReference type="InterPro" id="IPR050428">
    <property type="entry name" value="TCS_sensor_his_kinase"/>
</dbReference>
<keyword evidence="8 11" id="KW-1133">Transmembrane helix</keyword>
<dbReference type="CDD" id="cd00082">
    <property type="entry name" value="HisKA"/>
    <property type="match status" value="1"/>
</dbReference>
<dbReference type="InterPro" id="IPR003661">
    <property type="entry name" value="HisK_dim/P_dom"/>
</dbReference>
<sequence>MSATPPRSPAAPSLTTRVLRGVLLPLALTWFLGTAVALYLASYFTRQAFDRALLDDAYAISANVRRGERGIELPLSPREVTNMLFDQDEQVYFAVLRPDGSLLAGNPGLTASPPEEGARHRFSHVIFEGQTLRAVVMNHDEPDAYSVVVAQTTTARGVLIERLLIYSIAPQIVLLGLLATWLWRRIRRELRPLGELRQTLEKRNANDLTPVPVARSSRELEQLCDTLNALLERLAQSASAQREFAGNVAHELRTPLAGIRALADYGLAQTTPSVWREQLKQIATSQARASHLVDQLLALALANERRTGLQQQAVRLDELIRQAVLRHLARADAKGVDLGAKGIDEPVTVQATMALVEGTLDNLIDNALRYGGHTITIELDGRTLSVIDDGPGIPDAAQRDLMERWTQGPEGQKLGEGAGLGLAIVARYAKLLGAELSFAKASEEGGLRVSLAFGPD</sequence>
<dbReference type="CDD" id="cd06225">
    <property type="entry name" value="HAMP"/>
    <property type="match status" value="1"/>
</dbReference>
<dbReference type="PANTHER" id="PTHR45436:SF1">
    <property type="entry name" value="SENSOR PROTEIN QSEC"/>
    <property type="match status" value="1"/>
</dbReference>
<comment type="caution">
    <text evidence="14">The sequence shown here is derived from an EMBL/GenBank/DDBJ whole genome shotgun (WGS) entry which is preliminary data.</text>
</comment>
<evidence type="ECO:0000256" key="11">
    <source>
        <dbReference type="SAM" id="Phobius"/>
    </source>
</evidence>
<evidence type="ECO:0000256" key="10">
    <source>
        <dbReference type="ARBA" id="ARBA00023136"/>
    </source>
</evidence>
<evidence type="ECO:0000256" key="5">
    <source>
        <dbReference type="ARBA" id="ARBA00022679"/>
    </source>
</evidence>
<evidence type="ECO:0000313" key="15">
    <source>
        <dbReference type="Proteomes" id="UP001365846"/>
    </source>
</evidence>
<dbReference type="Gene3D" id="1.10.287.130">
    <property type="match status" value="1"/>
</dbReference>
<proteinExistence type="predicted"/>
<keyword evidence="7 14" id="KW-0418">Kinase</keyword>
<dbReference type="EC" id="2.7.13.3" evidence="3"/>
<dbReference type="Pfam" id="PF00672">
    <property type="entry name" value="HAMP"/>
    <property type="match status" value="1"/>
</dbReference>
<dbReference type="SUPFAM" id="SSF47384">
    <property type="entry name" value="Homodimeric domain of signal transducing histidine kinase"/>
    <property type="match status" value="1"/>
</dbReference>
<keyword evidence="15" id="KW-1185">Reference proteome</keyword>
<feature type="domain" description="HAMP" evidence="13">
    <location>
        <begin position="187"/>
        <end position="239"/>
    </location>
</feature>
<keyword evidence="9" id="KW-0902">Two-component regulatory system</keyword>
<evidence type="ECO:0000259" key="12">
    <source>
        <dbReference type="PROSITE" id="PS50109"/>
    </source>
</evidence>
<dbReference type="PROSITE" id="PS50109">
    <property type="entry name" value="HIS_KIN"/>
    <property type="match status" value="1"/>
</dbReference>
<evidence type="ECO:0000256" key="6">
    <source>
        <dbReference type="ARBA" id="ARBA00022692"/>
    </source>
</evidence>
<gene>
    <name evidence="14" type="ORF">WKW77_13785</name>
</gene>
<evidence type="ECO:0000256" key="1">
    <source>
        <dbReference type="ARBA" id="ARBA00000085"/>
    </source>
</evidence>
<evidence type="ECO:0000256" key="3">
    <source>
        <dbReference type="ARBA" id="ARBA00012438"/>
    </source>
</evidence>
<dbReference type="SMART" id="SM00387">
    <property type="entry name" value="HATPase_c"/>
    <property type="match status" value="1"/>
</dbReference>
<keyword evidence="6 11" id="KW-0812">Transmembrane</keyword>
<keyword evidence="4" id="KW-0597">Phosphoprotein</keyword>
<reference evidence="14 15" key="1">
    <citation type="submission" date="2024-03" db="EMBL/GenBank/DDBJ databases">
        <title>Novel species of the genus Variovorax.</title>
        <authorList>
            <person name="Liu Q."/>
            <person name="Xin Y.-H."/>
        </authorList>
    </citation>
    <scope>NUCLEOTIDE SEQUENCE [LARGE SCALE GENOMIC DNA]</scope>
    <source>
        <strain evidence="14 15">KACC 18899</strain>
    </source>
</reference>
<dbReference type="PANTHER" id="PTHR45436">
    <property type="entry name" value="SENSOR HISTIDINE KINASE YKOH"/>
    <property type="match status" value="1"/>
</dbReference>
<keyword evidence="10 11" id="KW-0472">Membrane</keyword>
<dbReference type="InterPro" id="IPR005467">
    <property type="entry name" value="His_kinase_dom"/>
</dbReference>
<dbReference type="PRINTS" id="PR00344">
    <property type="entry name" value="BCTRLSENSOR"/>
</dbReference>
<dbReference type="Gene3D" id="3.30.565.10">
    <property type="entry name" value="Histidine kinase-like ATPase, C-terminal domain"/>
    <property type="match status" value="1"/>
</dbReference>
<dbReference type="Pfam" id="PF02518">
    <property type="entry name" value="HATPase_c"/>
    <property type="match status" value="1"/>
</dbReference>
<name>A0ABU8VES1_9BURK</name>
<evidence type="ECO:0000313" key="14">
    <source>
        <dbReference type="EMBL" id="MEJ8812148.1"/>
    </source>
</evidence>
<feature type="transmembrane region" description="Helical" evidence="11">
    <location>
        <begin position="22"/>
        <end position="41"/>
    </location>
</feature>
<dbReference type="SUPFAM" id="SSF55874">
    <property type="entry name" value="ATPase domain of HSP90 chaperone/DNA topoisomerase II/histidine kinase"/>
    <property type="match status" value="1"/>
</dbReference>
<dbReference type="RefSeq" id="WP_340357407.1">
    <property type="nucleotide sequence ID" value="NZ_JBBKZU010000005.1"/>
</dbReference>
<evidence type="ECO:0000259" key="13">
    <source>
        <dbReference type="PROSITE" id="PS50885"/>
    </source>
</evidence>
<dbReference type="InterPro" id="IPR004358">
    <property type="entry name" value="Sig_transdc_His_kin-like_C"/>
</dbReference>
<dbReference type="Pfam" id="PF00512">
    <property type="entry name" value="HisKA"/>
    <property type="match status" value="1"/>
</dbReference>
<comment type="catalytic activity">
    <reaction evidence="1">
        <text>ATP + protein L-histidine = ADP + protein N-phospho-L-histidine.</text>
        <dbReference type="EC" id="2.7.13.3"/>
    </reaction>
</comment>
<feature type="transmembrane region" description="Helical" evidence="11">
    <location>
        <begin position="163"/>
        <end position="183"/>
    </location>
</feature>
<dbReference type="PROSITE" id="PS50885">
    <property type="entry name" value="HAMP"/>
    <property type="match status" value="1"/>
</dbReference>
<dbReference type="CDD" id="cd00075">
    <property type="entry name" value="HATPase"/>
    <property type="match status" value="1"/>
</dbReference>
<accession>A0ABU8VES1</accession>
<dbReference type="GO" id="GO:0016301">
    <property type="term" value="F:kinase activity"/>
    <property type="evidence" value="ECO:0007669"/>
    <property type="project" value="UniProtKB-KW"/>
</dbReference>
<organism evidence="14 15">
    <name type="scientific">Variovorax ureilyticus</name>
    <dbReference type="NCBI Taxonomy" id="1836198"/>
    <lineage>
        <taxon>Bacteria</taxon>
        <taxon>Pseudomonadati</taxon>
        <taxon>Pseudomonadota</taxon>
        <taxon>Betaproteobacteria</taxon>
        <taxon>Burkholderiales</taxon>
        <taxon>Comamonadaceae</taxon>
        <taxon>Variovorax</taxon>
    </lineage>
</organism>
<comment type="subcellular location">
    <subcellularLocation>
        <location evidence="2">Membrane</location>
    </subcellularLocation>
</comment>
<dbReference type="SMART" id="SM00388">
    <property type="entry name" value="HisKA"/>
    <property type="match status" value="1"/>
</dbReference>